<gene>
    <name evidence="12" type="ORF">SAMN02745671_00076</name>
</gene>
<evidence type="ECO:0000256" key="3">
    <source>
        <dbReference type="ARBA" id="ARBA00022679"/>
    </source>
</evidence>
<evidence type="ECO:0000256" key="1">
    <source>
        <dbReference type="ARBA" id="ARBA00012513"/>
    </source>
</evidence>
<dbReference type="AlphaFoldDB" id="A0A1M5ZY81"/>
<protein>
    <recommendedName>
        <fullName evidence="1">non-specific serine/threonine protein kinase</fullName>
        <ecNumber evidence="1">2.7.11.1</ecNumber>
    </recommendedName>
</protein>
<dbReference type="GO" id="GO:0005524">
    <property type="term" value="F:ATP binding"/>
    <property type="evidence" value="ECO:0007669"/>
    <property type="project" value="UniProtKB-KW"/>
</dbReference>
<dbReference type="EC" id="2.7.11.1" evidence="1"/>
<keyword evidence="10" id="KW-0472">Membrane</keyword>
<dbReference type="SUPFAM" id="SSF56112">
    <property type="entry name" value="Protein kinase-like (PK-like)"/>
    <property type="match status" value="1"/>
</dbReference>
<evidence type="ECO:0000256" key="9">
    <source>
        <dbReference type="SAM" id="MobiDB-lite"/>
    </source>
</evidence>
<keyword evidence="10" id="KW-0812">Transmembrane</keyword>
<dbReference type="Gene3D" id="1.10.510.10">
    <property type="entry name" value="Transferase(Phosphotransferase) domain 1"/>
    <property type="match status" value="1"/>
</dbReference>
<evidence type="ECO:0000256" key="4">
    <source>
        <dbReference type="ARBA" id="ARBA00022741"/>
    </source>
</evidence>
<proteinExistence type="predicted"/>
<feature type="domain" description="Protein kinase" evidence="11">
    <location>
        <begin position="1"/>
        <end position="301"/>
    </location>
</feature>
<dbReference type="SMART" id="SM00220">
    <property type="entry name" value="S_TKc"/>
    <property type="match status" value="1"/>
</dbReference>
<dbReference type="Proteomes" id="UP000191240">
    <property type="component" value="Unassembled WGS sequence"/>
</dbReference>
<evidence type="ECO:0000256" key="8">
    <source>
        <dbReference type="ARBA" id="ARBA00048679"/>
    </source>
</evidence>
<dbReference type="PROSITE" id="PS50011">
    <property type="entry name" value="PROTEIN_KINASE_DOM"/>
    <property type="match status" value="1"/>
</dbReference>
<feature type="transmembrane region" description="Helical" evidence="10">
    <location>
        <begin position="238"/>
        <end position="258"/>
    </location>
</feature>
<dbReference type="PANTHER" id="PTHR24363:SF0">
    <property type="entry name" value="SERINE_THREONINE KINASE LIKE DOMAIN CONTAINING 1"/>
    <property type="match status" value="1"/>
</dbReference>
<dbReference type="InterPro" id="IPR011009">
    <property type="entry name" value="Kinase-like_dom_sf"/>
</dbReference>
<evidence type="ECO:0000259" key="11">
    <source>
        <dbReference type="PROSITE" id="PS50011"/>
    </source>
</evidence>
<dbReference type="CDD" id="cd14014">
    <property type="entry name" value="STKc_PknB_like"/>
    <property type="match status" value="1"/>
</dbReference>
<evidence type="ECO:0000313" key="12">
    <source>
        <dbReference type="EMBL" id="SHI29200.1"/>
    </source>
</evidence>
<reference evidence="12 13" key="1">
    <citation type="submission" date="2016-11" db="EMBL/GenBank/DDBJ databases">
        <authorList>
            <person name="Jaros S."/>
            <person name="Januszkiewicz K."/>
            <person name="Wedrychowicz H."/>
        </authorList>
    </citation>
    <scope>NUCLEOTIDE SEQUENCE [LARGE SCALE GENOMIC DNA]</scope>
    <source>
        <strain evidence="12 13">DSM 3074</strain>
    </source>
</reference>
<evidence type="ECO:0000256" key="2">
    <source>
        <dbReference type="ARBA" id="ARBA00022527"/>
    </source>
</evidence>
<keyword evidence="4" id="KW-0547">Nucleotide-binding</keyword>
<accession>A0A1M5ZY81</accession>
<evidence type="ECO:0000313" key="13">
    <source>
        <dbReference type="Proteomes" id="UP000191240"/>
    </source>
</evidence>
<comment type="catalytic activity">
    <reaction evidence="7">
        <text>L-threonyl-[protein] + ATP = O-phospho-L-threonyl-[protein] + ADP + H(+)</text>
        <dbReference type="Rhea" id="RHEA:46608"/>
        <dbReference type="Rhea" id="RHEA-COMP:11060"/>
        <dbReference type="Rhea" id="RHEA-COMP:11605"/>
        <dbReference type="ChEBI" id="CHEBI:15378"/>
        <dbReference type="ChEBI" id="CHEBI:30013"/>
        <dbReference type="ChEBI" id="CHEBI:30616"/>
        <dbReference type="ChEBI" id="CHEBI:61977"/>
        <dbReference type="ChEBI" id="CHEBI:456216"/>
        <dbReference type="EC" id="2.7.11.1"/>
    </reaction>
</comment>
<evidence type="ECO:0000256" key="6">
    <source>
        <dbReference type="ARBA" id="ARBA00022840"/>
    </source>
</evidence>
<evidence type="ECO:0000256" key="5">
    <source>
        <dbReference type="ARBA" id="ARBA00022777"/>
    </source>
</evidence>
<keyword evidence="3" id="KW-0808">Transferase</keyword>
<dbReference type="PANTHER" id="PTHR24363">
    <property type="entry name" value="SERINE/THREONINE PROTEIN KINASE"/>
    <property type="match status" value="1"/>
</dbReference>
<name>A0A1M5ZY81_9FIRM</name>
<feature type="region of interest" description="Disordered" evidence="9">
    <location>
        <begin position="283"/>
        <end position="330"/>
    </location>
</feature>
<sequence>MHKLTMDFLQEQYKKIKLLRSSSKGEVWLVTQADDAPAVMRIINHLGVPGNLLRDNPHTLWPRILYFAEDEAQQRTIIVEEYIGGQSMQEYLQNGGHLSEAEAQKFLLDFCYGLSHLHKLEIVHRDIKPSNIIRQSSGGFKLIDFDVARLRNTKVEDKDTVLLGTRGYAPPEQYGYSQTDRRSDIYSLGVTIEELLGEEYKGYLRPVIRKCRALDPAMRYQSAEEVIRAIKIRRGFKIAMPVAVAILLLMALTVIWLISGSKTPDSVGNPIKQLEELIELPSLPDSPENVESPQMLNHQNQTESPRSSEGLPSDNTDNDTVKAGKEFQGNGISMETVGHGNGLSGGTAGVYYVSPDVYRYWSRENQDKLTGAYSVYLPDDWYIDVEIKNSEWNGPWNHPTFDITYTRRDWDGNNIVSREVRELSDIPPGGSETLRINLGGMKIDNVRNYYGPKIHIQPRWPENTKFGGWAQQIELDFLNDKG</sequence>
<keyword evidence="2 12" id="KW-0723">Serine/threonine-protein kinase</keyword>
<keyword evidence="6" id="KW-0067">ATP-binding</keyword>
<dbReference type="InterPro" id="IPR000719">
    <property type="entry name" value="Prot_kinase_dom"/>
</dbReference>
<keyword evidence="10" id="KW-1133">Transmembrane helix</keyword>
<dbReference type="GO" id="GO:0004674">
    <property type="term" value="F:protein serine/threonine kinase activity"/>
    <property type="evidence" value="ECO:0007669"/>
    <property type="project" value="UniProtKB-KW"/>
</dbReference>
<evidence type="ECO:0000256" key="7">
    <source>
        <dbReference type="ARBA" id="ARBA00047899"/>
    </source>
</evidence>
<feature type="compositionally biased region" description="Polar residues" evidence="9">
    <location>
        <begin position="289"/>
        <end position="307"/>
    </location>
</feature>
<keyword evidence="5 12" id="KW-0418">Kinase</keyword>
<organism evidence="12 13">
    <name type="scientific">Anaerovibrio lipolyticus DSM 3074</name>
    <dbReference type="NCBI Taxonomy" id="1120997"/>
    <lineage>
        <taxon>Bacteria</taxon>
        <taxon>Bacillati</taxon>
        <taxon>Bacillota</taxon>
        <taxon>Negativicutes</taxon>
        <taxon>Selenomonadales</taxon>
        <taxon>Selenomonadaceae</taxon>
        <taxon>Anaerovibrio</taxon>
    </lineage>
</organism>
<dbReference type="EMBL" id="FQYW01000003">
    <property type="protein sequence ID" value="SHI29200.1"/>
    <property type="molecule type" value="Genomic_DNA"/>
</dbReference>
<dbReference type="Pfam" id="PF00069">
    <property type="entry name" value="Pkinase"/>
    <property type="match status" value="1"/>
</dbReference>
<comment type="catalytic activity">
    <reaction evidence="8">
        <text>L-seryl-[protein] + ATP = O-phospho-L-seryl-[protein] + ADP + H(+)</text>
        <dbReference type="Rhea" id="RHEA:17989"/>
        <dbReference type="Rhea" id="RHEA-COMP:9863"/>
        <dbReference type="Rhea" id="RHEA-COMP:11604"/>
        <dbReference type="ChEBI" id="CHEBI:15378"/>
        <dbReference type="ChEBI" id="CHEBI:29999"/>
        <dbReference type="ChEBI" id="CHEBI:30616"/>
        <dbReference type="ChEBI" id="CHEBI:83421"/>
        <dbReference type="ChEBI" id="CHEBI:456216"/>
        <dbReference type="EC" id="2.7.11.1"/>
    </reaction>
</comment>
<evidence type="ECO:0000256" key="10">
    <source>
        <dbReference type="SAM" id="Phobius"/>
    </source>
</evidence>